<evidence type="ECO:0000256" key="6">
    <source>
        <dbReference type="ARBA" id="ARBA00023082"/>
    </source>
</evidence>
<evidence type="ECO:0000313" key="12">
    <source>
        <dbReference type="EMBL" id="EEG77871.1"/>
    </source>
</evidence>
<protein>
    <submittedName>
        <fullName evidence="12">RNA polymerase, sigma 54 subunit, RpoN</fullName>
    </submittedName>
</protein>
<organism evidence="12 13">
    <name type="scientific">Dethiobacter alkaliphilus AHT 1</name>
    <dbReference type="NCBI Taxonomy" id="555088"/>
    <lineage>
        <taxon>Bacteria</taxon>
        <taxon>Bacillati</taxon>
        <taxon>Bacillota</taxon>
        <taxon>Dethiobacteria</taxon>
        <taxon>Dethiobacterales</taxon>
        <taxon>Dethiobacteraceae</taxon>
        <taxon>Dethiobacter</taxon>
    </lineage>
</organism>
<accession>C0GFB1</accession>
<dbReference type="GO" id="GO:0000428">
    <property type="term" value="C:DNA-directed RNA polymerase complex"/>
    <property type="evidence" value="ECO:0007669"/>
    <property type="project" value="UniProtKB-KW"/>
</dbReference>
<dbReference type="PIRSF" id="PIRSF000774">
    <property type="entry name" value="RpoN"/>
    <property type="match status" value="1"/>
</dbReference>
<dbReference type="PROSITE" id="PS50044">
    <property type="entry name" value="SIGMA54_3"/>
    <property type="match status" value="1"/>
</dbReference>
<dbReference type="RefSeq" id="WP_008515740.1">
    <property type="nucleotide sequence ID" value="NZ_ACJM01000005.1"/>
</dbReference>
<dbReference type="Pfam" id="PF04552">
    <property type="entry name" value="Sigma54_DBD"/>
    <property type="match status" value="1"/>
</dbReference>
<keyword evidence="6" id="KW-0731">Sigma factor</keyword>
<dbReference type="Gene3D" id="1.10.10.60">
    <property type="entry name" value="Homeodomain-like"/>
    <property type="match status" value="1"/>
</dbReference>
<feature type="compositionally biased region" description="Basic and acidic residues" evidence="9">
    <location>
        <begin position="57"/>
        <end position="72"/>
    </location>
</feature>
<reference evidence="12 13" key="1">
    <citation type="submission" date="2009-02" db="EMBL/GenBank/DDBJ databases">
        <title>Sequencing of the draft genome and assembly of Dethiobacter alkaliphilus AHT 1.</title>
        <authorList>
            <consortium name="US DOE Joint Genome Institute (JGI-PGF)"/>
            <person name="Lucas S."/>
            <person name="Copeland A."/>
            <person name="Lapidus A."/>
            <person name="Glavina del Rio T."/>
            <person name="Dalin E."/>
            <person name="Tice H."/>
            <person name="Bruce D."/>
            <person name="Goodwin L."/>
            <person name="Pitluck S."/>
            <person name="Larimer F."/>
            <person name="Land M.L."/>
            <person name="Hauser L."/>
            <person name="Muyzer G."/>
        </authorList>
    </citation>
    <scope>NUCLEOTIDE SEQUENCE [LARGE SCALE GENOMIC DNA]</scope>
    <source>
        <strain evidence="12 13">AHT 1</strain>
    </source>
</reference>
<keyword evidence="5" id="KW-0805">Transcription regulation</keyword>
<dbReference type="PRINTS" id="PR00045">
    <property type="entry name" value="SIGMA54FCT"/>
</dbReference>
<dbReference type="PROSITE" id="PS00717">
    <property type="entry name" value="SIGMA54_1"/>
    <property type="match status" value="1"/>
</dbReference>
<dbReference type="GO" id="GO:0016779">
    <property type="term" value="F:nucleotidyltransferase activity"/>
    <property type="evidence" value="ECO:0007669"/>
    <property type="project" value="UniProtKB-KW"/>
</dbReference>
<proteinExistence type="inferred from homology"/>
<evidence type="ECO:0000256" key="9">
    <source>
        <dbReference type="SAM" id="MobiDB-lite"/>
    </source>
</evidence>
<keyword evidence="8" id="KW-0804">Transcription</keyword>
<dbReference type="AlphaFoldDB" id="C0GFB1"/>
<name>C0GFB1_DETAL</name>
<evidence type="ECO:0000313" key="13">
    <source>
        <dbReference type="Proteomes" id="UP000006443"/>
    </source>
</evidence>
<keyword evidence="4" id="KW-0548">Nucleotidyltransferase</keyword>
<dbReference type="InterPro" id="IPR000394">
    <property type="entry name" value="RNA_pol_sigma_54"/>
</dbReference>
<keyword evidence="3" id="KW-0808">Transferase</keyword>
<dbReference type="NCBIfam" id="NF009118">
    <property type="entry name" value="PRK12469.1"/>
    <property type="match status" value="1"/>
</dbReference>
<evidence type="ECO:0000256" key="7">
    <source>
        <dbReference type="ARBA" id="ARBA00023125"/>
    </source>
</evidence>
<keyword evidence="2" id="KW-0240">DNA-directed RNA polymerase</keyword>
<feature type="domain" description="RNA polymerase sigma factor 54 core-binding" evidence="11">
    <location>
        <begin position="106"/>
        <end position="291"/>
    </location>
</feature>
<dbReference type="InterPro" id="IPR007046">
    <property type="entry name" value="RNA_pol_sigma_54_core-bd"/>
</dbReference>
<dbReference type="GO" id="GO:0001216">
    <property type="term" value="F:DNA-binding transcription activator activity"/>
    <property type="evidence" value="ECO:0007669"/>
    <property type="project" value="InterPro"/>
</dbReference>
<evidence type="ECO:0000259" key="10">
    <source>
        <dbReference type="Pfam" id="PF04552"/>
    </source>
</evidence>
<comment type="similarity">
    <text evidence="1">Belongs to the sigma-54 factor family.</text>
</comment>
<evidence type="ECO:0000259" key="11">
    <source>
        <dbReference type="Pfam" id="PF04963"/>
    </source>
</evidence>
<evidence type="ECO:0000256" key="3">
    <source>
        <dbReference type="ARBA" id="ARBA00022679"/>
    </source>
</evidence>
<dbReference type="GO" id="GO:0016987">
    <property type="term" value="F:sigma factor activity"/>
    <property type="evidence" value="ECO:0007669"/>
    <property type="project" value="UniProtKB-KW"/>
</dbReference>
<dbReference type="STRING" id="555088.DealDRAFT_1170"/>
<dbReference type="GO" id="GO:0006352">
    <property type="term" value="P:DNA-templated transcription initiation"/>
    <property type="evidence" value="ECO:0007669"/>
    <property type="project" value="InterPro"/>
</dbReference>
<sequence length="464" mass="52850">MRMSYHLKLEQTQKLVMTPELQQAITLLQYSALELQTYVQNQLLENPVLEIDESEDTEKKTDESVEEPVQEKDSIDWEEYLKDEGMEPMTSFTIRQNEDAPGFDYYLSNEPTLQEHLLFQLGLCSLTPTEKHIGEFIIGNLDQHGYLKGDFKELAMLIGAEPREILGVLEVIQKFDPVGVGARDLQECLLLQIQEHNSPHPLAKPIVRTHLADVADNKIKKIASELRAGATDVQAAVDFIRTLDPKPGRLAGDVGDVRYVVPDVVVEKVDGEYVVIVNEQNIPRLAVNPYYRSLLGKDSESVTSTFIKTRLDSALWLLKSIEQRRITVYRVTECITRIQRDFFDQGIKHLRPMTLRQIADEIGVHESTVSRATSNKFVQTPRGLFPLKFFFASGVDDYHGTAVSSESIKCHLKELIEAENVQRPLSDQKLMELLSKRGIVVSRRTVAKYREEMSIPSSNKRKRL</sequence>
<feature type="region of interest" description="Disordered" evidence="9">
    <location>
        <begin position="49"/>
        <end position="72"/>
    </location>
</feature>
<dbReference type="Gene3D" id="1.10.10.1330">
    <property type="entry name" value="RNA polymerase sigma-54 factor, core-binding domain"/>
    <property type="match status" value="1"/>
</dbReference>
<dbReference type="PROSITE" id="PS00718">
    <property type="entry name" value="SIGMA54_2"/>
    <property type="match status" value="1"/>
</dbReference>
<dbReference type="Proteomes" id="UP000006443">
    <property type="component" value="Unassembled WGS sequence"/>
</dbReference>
<dbReference type="NCBIfam" id="TIGR02395">
    <property type="entry name" value="rpoN_sigma"/>
    <property type="match status" value="1"/>
</dbReference>
<dbReference type="PANTHER" id="PTHR32248">
    <property type="entry name" value="RNA POLYMERASE SIGMA-54 FACTOR"/>
    <property type="match status" value="1"/>
</dbReference>
<evidence type="ECO:0000256" key="8">
    <source>
        <dbReference type="ARBA" id="ARBA00023163"/>
    </source>
</evidence>
<comment type="caution">
    <text evidence="12">The sequence shown here is derived from an EMBL/GenBank/DDBJ whole genome shotgun (WGS) entry which is preliminary data.</text>
</comment>
<feature type="domain" description="RNA polymerase sigma factor 54 DNA-binding" evidence="10">
    <location>
        <begin position="305"/>
        <end position="463"/>
    </location>
</feature>
<evidence type="ECO:0000256" key="2">
    <source>
        <dbReference type="ARBA" id="ARBA00022478"/>
    </source>
</evidence>
<dbReference type="Pfam" id="PF00309">
    <property type="entry name" value="Sigma54_AID"/>
    <property type="match status" value="1"/>
</dbReference>
<dbReference type="Pfam" id="PF04963">
    <property type="entry name" value="Sigma54_CBD"/>
    <property type="match status" value="1"/>
</dbReference>
<dbReference type="InterPro" id="IPR007634">
    <property type="entry name" value="RNA_pol_sigma_54_DNA-bd"/>
</dbReference>
<dbReference type="InterPro" id="IPR038709">
    <property type="entry name" value="RpoN_core-bd_sf"/>
</dbReference>
<keyword evidence="7" id="KW-0238">DNA-binding</keyword>
<evidence type="ECO:0000256" key="5">
    <source>
        <dbReference type="ARBA" id="ARBA00023015"/>
    </source>
</evidence>
<evidence type="ECO:0000256" key="4">
    <source>
        <dbReference type="ARBA" id="ARBA00022695"/>
    </source>
</evidence>
<dbReference type="EMBL" id="ACJM01000005">
    <property type="protein sequence ID" value="EEG77871.1"/>
    <property type="molecule type" value="Genomic_DNA"/>
</dbReference>
<dbReference type="PANTHER" id="PTHR32248:SF4">
    <property type="entry name" value="RNA POLYMERASE SIGMA-54 FACTOR"/>
    <property type="match status" value="1"/>
</dbReference>
<keyword evidence="13" id="KW-1185">Reference proteome</keyword>
<dbReference type="GO" id="GO:0003677">
    <property type="term" value="F:DNA binding"/>
    <property type="evidence" value="ECO:0007669"/>
    <property type="project" value="UniProtKB-KW"/>
</dbReference>
<dbReference type="OrthoDB" id="9814402at2"/>
<dbReference type="eggNOG" id="COG1508">
    <property type="taxonomic scope" value="Bacteria"/>
</dbReference>
<evidence type="ECO:0000256" key="1">
    <source>
        <dbReference type="ARBA" id="ARBA00008798"/>
    </source>
</evidence>
<gene>
    <name evidence="12" type="ORF">DealDRAFT_1170</name>
</gene>